<dbReference type="InterPro" id="IPR053377">
    <property type="entry name" value="Iron_uptake_EfeM/EfeO"/>
</dbReference>
<dbReference type="InterPro" id="IPR050894">
    <property type="entry name" value="EfeM/EfeO_iron_uptake"/>
</dbReference>
<evidence type="ECO:0000256" key="1">
    <source>
        <dbReference type="ARBA" id="ARBA00004196"/>
    </source>
</evidence>
<feature type="domain" description="Imelysin-like" evidence="5">
    <location>
        <begin position="45"/>
        <end position="277"/>
    </location>
</feature>
<reference evidence="6 7" key="1">
    <citation type="submission" date="2020-03" db="EMBL/GenBank/DDBJ databases">
        <title>Genomic Encyclopedia of Type Strains, Phase IV (KMG-IV): sequencing the most valuable type-strain genomes for metagenomic binning, comparative biology and taxonomic classification.</title>
        <authorList>
            <person name="Goeker M."/>
        </authorList>
    </citation>
    <scope>NUCLEOTIDE SEQUENCE [LARGE SCALE GENOMIC DNA]</scope>
    <source>
        <strain evidence="6 7">DSM 103870</strain>
    </source>
</reference>
<comment type="similarity">
    <text evidence="2">Belongs to the EfeM/EfeO family.</text>
</comment>
<keyword evidence="3 4" id="KW-0732">Signal</keyword>
<dbReference type="CDD" id="cd14656">
    <property type="entry name" value="Imelysin-like_EfeO"/>
    <property type="match status" value="1"/>
</dbReference>
<evidence type="ECO:0000259" key="5">
    <source>
        <dbReference type="Pfam" id="PF09375"/>
    </source>
</evidence>
<evidence type="ECO:0000256" key="4">
    <source>
        <dbReference type="SAM" id="SignalP"/>
    </source>
</evidence>
<dbReference type="Pfam" id="PF09375">
    <property type="entry name" value="Peptidase_M75"/>
    <property type="match status" value="1"/>
</dbReference>
<evidence type="ECO:0000256" key="2">
    <source>
        <dbReference type="ARBA" id="ARBA00005989"/>
    </source>
</evidence>
<comment type="subcellular location">
    <subcellularLocation>
        <location evidence="1">Cell envelope</location>
    </subcellularLocation>
</comment>
<comment type="caution">
    <text evidence="6">The sequence shown here is derived from an EMBL/GenBank/DDBJ whole genome shotgun (WGS) entry which is preliminary data.</text>
</comment>
<evidence type="ECO:0000313" key="6">
    <source>
        <dbReference type="EMBL" id="NIJ58986.1"/>
    </source>
</evidence>
<keyword evidence="7" id="KW-1185">Reference proteome</keyword>
<dbReference type="InterPro" id="IPR018976">
    <property type="entry name" value="Imelysin-like"/>
</dbReference>
<sequence>MKKSLLSFAAATTLALGSLTLAAPSAPVLAQAAAAVSPLDLVAPVAEYKIYVTKATQQFVKDTKAFTDAVKAGDVEKAKALFAPTRVSYEQIEPIAELFSDLDAAIDSRADDHEKAEADPGFTGFHRIEYGLWEKNSTAELGPFADKLLADVEELHKRIAGLTFPPEKVVGGAAVLMEEVAATKISGEEDRYSHTDLWDFQGNFDGSRKIFDLFRPLLPKDDGEFVKKVEGNFNRVDVILAKYKEGNGFQSYEKLTDADRNVLAGAVNTLAEDLSTLRGKLGLD</sequence>
<dbReference type="NCBIfam" id="NF007697">
    <property type="entry name" value="PRK10378.1"/>
    <property type="match status" value="1"/>
</dbReference>
<gene>
    <name evidence="6" type="ORF">FHS82_002841</name>
</gene>
<dbReference type="PANTHER" id="PTHR39192:SF1">
    <property type="entry name" value="IRON UPTAKE SYSTEM COMPONENT EFEO"/>
    <property type="match status" value="1"/>
</dbReference>
<accession>A0ABX0V799</accession>
<dbReference type="InterPro" id="IPR034981">
    <property type="entry name" value="Imelysin-like_EfeO/Algp7"/>
</dbReference>
<feature type="signal peptide" evidence="4">
    <location>
        <begin position="1"/>
        <end position="30"/>
    </location>
</feature>
<dbReference type="InterPro" id="IPR038352">
    <property type="entry name" value="Imelysin_sf"/>
</dbReference>
<evidence type="ECO:0000313" key="7">
    <source>
        <dbReference type="Proteomes" id="UP001429580"/>
    </source>
</evidence>
<dbReference type="EMBL" id="JAASQI010000006">
    <property type="protein sequence ID" value="NIJ58986.1"/>
    <property type="molecule type" value="Genomic_DNA"/>
</dbReference>
<dbReference type="PANTHER" id="PTHR39192">
    <property type="entry name" value="IRON UPTAKE SYSTEM COMPONENT EFEO"/>
    <property type="match status" value="1"/>
</dbReference>
<dbReference type="Proteomes" id="UP001429580">
    <property type="component" value="Unassembled WGS sequence"/>
</dbReference>
<feature type="chain" id="PRO_5046717896" evidence="4">
    <location>
        <begin position="31"/>
        <end position="284"/>
    </location>
</feature>
<evidence type="ECO:0000256" key="3">
    <source>
        <dbReference type="ARBA" id="ARBA00022729"/>
    </source>
</evidence>
<protein>
    <submittedName>
        <fullName evidence="6">Iron uptake system component EfeO</fullName>
    </submittedName>
</protein>
<organism evidence="6 7">
    <name type="scientific">Pseudochelatococcus lubricantis</name>
    <dbReference type="NCBI Taxonomy" id="1538102"/>
    <lineage>
        <taxon>Bacteria</taxon>
        <taxon>Pseudomonadati</taxon>
        <taxon>Pseudomonadota</taxon>
        <taxon>Alphaproteobacteria</taxon>
        <taxon>Hyphomicrobiales</taxon>
        <taxon>Chelatococcaceae</taxon>
        <taxon>Pseudochelatococcus</taxon>
    </lineage>
</organism>
<dbReference type="Gene3D" id="1.20.1420.20">
    <property type="entry name" value="M75 peptidase, HXXE motif"/>
    <property type="match status" value="1"/>
</dbReference>
<dbReference type="NCBIfam" id="NF041757">
    <property type="entry name" value="EfeO"/>
    <property type="match status" value="1"/>
</dbReference>
<name>A0ABX0V799_9HYPH</name>
<proteinExistence type="inferred from homology"/>
<dbReference type="RefSeq" id="WP_166953886.1">
    <property type="nucleotide sequence ID" value="NZ_JAASQI010000006.1"/>
</dbReference>